<dbReference type="AlphaFoldDB" id="D6AE21"/>
<dbReference type="Proteomes" id="UP000003986">
    <property type="component" value="Unassembled WGS sequence"/>
</dbReference>
<reference evidence="2" key="2">
    <citation type="submission" date="2008-12" db="EMBL/GenBank/DDBJ databases">
        <title>Annotation of Streptomyces roseosporus strain NRRL 15998.</title>
        <authorList>
            <consortium name="The Broad Institute Genome Sequencing Platform"/>
            <consortium name="Broad Institute Microbial Sequencing Center"/>
            <person name="Fischbach M."/>
            <person name="Ward D."/>
            <person name="Young S."/>
            <person name="Kodira C.D."/>
            <person name="Zeng Q."/>
            <person name="Koehrsen M."/>
            <person name="Godfrey P."/>
            <person name="Alvarado L."/>
            <person name="Berlin A.M."/>
            <person name="Borenstein D."/>
            <person name="Chen Z."/>
            <person name="Engels R."/>
            <person name="Freedman E."/>
            <person name="Gellesch M."/>
            <person name="Goldberg J."/>
            <person name="Griggs A."/>
            <person name="Gujja S."/>
            <person name="Heiman D.I."/>
            <person name="Hepburn T.A."/>
            <person name="Howarth C."/>
            <person name="Jen D."/>
            <person name="Larson L."/>
            <person name="Lewis B."/>
            <person name="Mehta T."/>
            <person name="Park D."/>
            <person name="Pearson M."/>
            <person name="Roberts A."/>
            <person name="Saif S."/>
            <person name="Shea T.D."/>
            <person name="Shenoy N."/>
            <person name="Sisk P."/>
            <person name="Stolte C."/>
            <person name="Sykes S.N."/>
            <person name="Walk T."/>
            <person name="White J."/>
            <person name="Yandava C."/>
            <person name="Straight P."/>
            <person name="Clardy J."/>
            <person name="Hung D."/>
            <person name="Kolter R."/>
            <person name="Mekalanos J."/>
            <person name="Walker S."/>
            <person name="Walsh C.T."/>
            <person name="Wieland B.L.C."/>
            <person name="Ilzarbe M."/>
            <person name="Galagan J."/>
            <person name="Nusbaum C."/>
            <person name="Birren B."/>
        </authorList>
    </citation>
    <scope>NUCLEOTIDE SEQUENCE [LARGE SCALE GENOMIC DNA]</scope>
    <source>
        <strain evidence="2">NRRL 15998</strain>
    </source>
</reference>
<protein>
    <submittedName>
        <fullName evidence="1">Predicted protein</fullName>
    </submittedName>
</protein>
<proteinExistence type="predicted"/>
<evidence type="ECO:0000313" key="2">
    <source>
        <dbReference type="Proteomes" id="UP000003986"/>
    </source>
</evidence>
<sequence>MCSPRRHGKQYQGFGVPFTRISGGQCGAAGRWAVGLPGSRRPRGYLRVHE</sequence>
<organism evidence="1 2">
    <name type="scientific">Streptomyces filamentosus NRRL 15998</name>
    <dbReference type="NCBI Taxonomy" id="457431"/>
    <lineage>
        <taxon>Bacteria</taxon>
        <taxon>Bacillati</taxon>
        <taxon>Actinomycetota</taxon>
        <taxon>Actinomycetes</taxon>
        <taxon>Kitasatosporales</taxon>
        <taxon>Streptomycetaceae</taxon>
        <taxon>Streptomyces</taxon>
    </lineage>
</organism>
<name>D6AE21_STRFL</name>
<dbReference type="EMBL" id="DS999644">
    <property type="protein sequence ID" value="EFE78796.2"/>
    <property type="molecule type" value="Genomic_DNA"/>
</dbReference>
<accession>D6AE21</accession>
<gene>
    <name evidence="1" type="ORF">SSGG_06163</name>
</gene>
<reference evidence="2" key="1">
    <citation type="submission" date="2008-10" db="EMBL/GenBank/DDBJ databases">
        <authorList>
            <person name="Molnar K."/>
        </authorList>
    </citation>
    <scope>NUCLEOTIDE SEQUENCE [LARGE SCALE GENOMIC DNA]</scope>
    <source>
        <strain evidence="2">NRRL 15998</strain>
    </source>
</reference>
<evidence type="ECO:0000313" key="1">
    <source>
        <dbReference type="EMBL" id="EFE78796.2"/>
    </source>
</evidence>